<dbReference type="InterPro" id="IPR001387">
    <property type="entry name" value="Cro/C1-type_HTH"/>
</dbReference>
<gene>
    <name evidence="2" type="ORF">GCM10022422_30800</name>
</gene>
<dbReference type="Pfam" id="PF01381">
    <property type="entry name" value="HTH_3"/>
    <property type="match status" value="1"/>
</dbReference>
<dbReference type="SMART" id="SM00530">
    <property type="entry name" value="HTH_XRE"/>
    <property type="match status" value="1"/>
</dbReference>
<keyword evidence="3" id="KW-1185">Reference proteome</keyword>
<dbReference type="InterPro" id="IPR010982">
    <property type="entry name" value="Lambda_DNA-bd_dom_sf"/>
</dbReference>
<dbReference type="EMBL" id="BAABDT010000006">
    <property type="protein sequence ID" value="GAA3744554.1"/>
    <property type="molecule type" value="Genomic_DNA"/>
</dbReference>
<proteinExistence type="predicted"/>
<comment type="caution">
    <text evidence="2">The sequence shown here is derived from an EMBL/GenBank/DDBJ whole genome shotgun (WGS) entry which is preliminary data.</text>
</comment>
<dbReference type="Gene3D" id="1.10.260.40">
    <property type="entry name" value="lambda repressor-like DNA-binding domains"/>
    <property type="match status" value="1"/>
</dbReference>
<dbReference type="RefSeq" id="WP_278021350.1">
    <property type="nucleotide sequence ID" value="NZ_CP121110.1"/>
</dbReference>
<dbReference type="PROSITE" id="PS50943">
    <property type="entry name" value="HTH_CROC1"/>
    <property type="match status" value="1"/>
</dbReference>
<dbReference type="CDD" id="cd00093">
    <property type="entry name" value="HTH_XRE"/>
    <property type="match status" value="1"/>
</dbReference>
<protein>
    <recommendedName>
        <fullName evidence="1">HTH cro/C1-type domain-containing protein</fullName>
    </recommendedName>
</protein>
<organism evidence="2 3">
    <name type="scientific">Flavobacterium ginsengisoli</name>
    <dbReference type="NCBI Taxonomy" id="871694"/>
    <lineage>
        <taxon>Bacteria</taxon>
        <taxon>Pseudomonadati</taxon>
        <taxon>Bacteroidota</taxon>
        <taxon>Flavobacteriia</taxon>
        <taxon>Flavobacteriales</taxon>
        <taxon>Flavobacteriaceae</taxon>
        <taxon>Flavobacterium</taxon>
    </lineage>
</organism>
<sequence length="109" mass="12915">MIKVKLQAKRLEKQLSQEEIADLLCMTQSTYSRKEKGITKITMGEWTKIAKVLQVEMEEIYEPAVCEKKLDTILQNQYKHIPFYLQQQIDSLLKENIELEEKLRSLKNQ</sequence>
<evidence type="ECO:0000313" key="3">
    <source>
        <dbReference type="Proteomes" id="UP001501367"/>
    </source>
</evidence>
<evidence type="ECO:0000313" key="2">
    <source>
        <dbReference type="EMBL" id="GAA3744554.1"/>
    </source>
</evidence>
<reference evidence="3" key="1">
    <citation type="journal article" date="2019" name="Int. J. Syst. Evol. Microbiol.">
        <title>The Global Catalogue of Microorganisms (GCM) 10K type strain sequencing project: providing services to taxonomists for standard genome sequencing and annotation.</title>
        <authorList>
            <consortium name="The Broad Institute Genomics Platform"/>
            <consortium name="The Broad Institute Genome Sequencing Center for Infectious Disease"/>
            <person name="Wu L."/>
            <person name="Ma J."/>
        </authorList>
    </citation>
    <scope>NUCLEOTIDE SEQUENCE [LARGE SCALE GENOMIC DNA]</scope>
    <source>
        <strain evidence="3">JCM 17336</strain>
    </source>
</reference>
<feature type="domain" description="HTH cro/C1-type" evidence="1">
    <location>
        <begin position="6"/>
        <end position="60"/>
    </location>
</feature>
<dbReference type="Proteomes" id="UP001501367">
    <property type="component" value="Unassembled WGS sequence"/>
</dbReference>
<accession>A0ABP7FNU1</accession>
<dbReference type="SUPFAM" id="SSF47413">
    <property type="entry name" value="lambda repressor-like DNA-binding domains"/>
    <property type="match status" value="1"/>
</dbReference>
<evidence type="ECO:0000259" key="1">
    <source>
        <dbReference type="PROSITE" id="PS50943"/>
    </source>
</evidence>
<name>A0ABP7FNU1_9FLAO</name>